<evidence type="ECO:0000313" key="1">
    <source>
        <dbReference type="EMBL" id="GAI66262.1"/>
    </source>
</evidence>
<accession>X1QCN2</accession>
<gene>
    <name evidence="1" type="ORF">S12H4_08639</name>
</gene>
<sequence>MARITKDGWKAWYEERKRFAKRETQGFTGDIKALEQHIKTLREICPKDSVGYPHTTALEVLTELQQRVDEAKRYLAGVAG</sequence>
<protein>
    <submittedName>
        <fullName evidence="1">Uncharacterized protein</fullName>
    </submittedName>
</protein>
<proteinExistence type="predicted"/>
<dbReference type="EMBL" id="BARW01003363">
    <property type="protein sequence ID" value="GAI66262.1"/>
    <property type="molecule type" value="Genomic_DNA"/>
</dbReference>
<dbReference type="AlphaFoldDB" id="X1QCN2"/>
<name>X1QCN2_9ZZZZ</name>
<reference evidence="1" key="1">
    <citation type="journal article" date="2014" name="Front. Microbiol.">
        <title>High frequency of phylogenetically diverse reductive dehalogenase-homologous genes in deep subseafloor sedimentary metagenomes.</title>
        <authorList>
            <person name="Kawai M."/>
            <person name="Futagami T."/>
            <person name="Toyoda A."/>
            <person name="Takaki Y."/>
            <person name="Nishi S."/>
            <person name="Hori S."/>
            <person name="Arai W."/>
            <person name="Tsubouchi T."/>
            <person name="Morono Y."/>
            <person name="Uchiyama I."/>
            <person name="Ito T."/>
            <person name="Fujiyama A."/>
            <person name="Inagaki F."/>
            <person name="Takami H."/>
        </authorList>
    </citation>
    <scope>NUCLEOTIDE SEQUENCE</scope>
    <source>
        <strain evidence="1">Expedition CK06-06</strain>
    </source>
</reference>
<comment type="caution">
    <text evidence="1">The sequence shown here is derived from an EMBL/GenBank/DDBJ whole genome shotgun (WGS) entry which is preliminary data.</text>
</comment>
<organism evidence="1">
    <name type="scientific">marine sediment metagenome</name>
    <dbReference type="NCBI Taxonomy" id="412755"/>
    <lineage>
        <taxon>unclassified sequences</taxon>
        <taxon>metagenomes</taxon>
        <taxon>ecological metagenomes</taxon>
    </lineage>
</organism>